<evidence type="ECO:0000313" key="7">
    <source>
        <dbReference type="Proteomes" id="UP001152795"/>
    </source>
</evidence>
<dbReference type="InterPro" id="IPR035914">
    <property type="entry name" value="Sperma_CUB_dom_sf"/>
</dbReference>
<comment type="caution">
    <text evidence="6">The sequence shown here is derived from an EMBL/GenBank/DDBJ whole genome shotgun (WGS) entry which is preliminary data.</text>
</comment>
<keyword evidence="1" id="KW-0677">Repeat</keyword>
<dbReference type="OrthoDB" id="5804959at2759"/>
<dbReference type="CDD" id="cd00041">
    <property type="entry name" value="CUB"/>
    <property type="match status" value="1"/>
</dbReference>
<feature type="transmembrane region" description="Helical" evidence="5">
    <location>
        <begin position="313"/>
        <end position="335"/>
    </location>
</feature>
<protein>
    <submittedName>
        <fullName evidence="6">CUB and sushi domain-containing 3-like</fullName>
    </submittedName>
</protein>
<evidence type="ECO:0000256" key="4">
    <source>
        <dbReference type="SAM" id="MobiDB-lite"/>
    </source>
</evidence>
<keyword evidence="2" id="KW-1015">Disulfide bond</keyword>
<dbReference type="InterPro" id="IPR000859">
    <property type="entry name" value="CUB_dom"/>
</dbReference>
<gene>
    <name evidence="6" type="ORF">PACLA_8A068982</name>
</gene>
<dbReference type="Pfam" id="PF00431">
    <property type="entry name" value="CUB"/>
    <property type="match status" value="1"/>
</dbReference>
<dbReference type="Proteomes" id="UP001152795">
    <property type="component" value="Unassembled WGS sequence"/>
</dbReference>
<dbReference type="EMBL" id="CACRXK020012558">
    <property type="protein sequence ID" value="CAB4023556.1"/>
    <property type="molecule type" value="Genomic_DNA"/>
</dbReference>
<dbReference type="InterPro" id="IPR036179">
    <property type="entry name" value="Ig-like_dom_sf"/>
</dbReference>
<feature type="compositionally biased region" description="Polar residues" evidence="4">
    <location>
        <begin position="263"/>
        <end position="294"/>
    </location>
</feature>
<keyword evidence="7" id="KW-1185">Reference proteome</keyword>
<keyword evidence="5" id="KW-1133">Transmembrane helix</keyword>
<accession>A0A6S7IVZ5</accession>
<dbReference type="PANTHER" id="PTHR24251:SF37">
    <property type="entry name" value="CUB DOMAIN-CONTAINING PROTEIN"/>
    <property type="match status" value="1"/>
</dbReference>
<dbReference type="SUPFAM" id="SSF49854">
    <property type="entry name" value="Spermadhesin, CUB domain"/>
    <property type="match status" value="1"/>
</dbReference>
<organism evidence="6 7">
    <name type="scientific">Paramuricea clavata</name>
    <name type="common">Red gorgonian</name>
    <name type="synonym">Violescent sea-whip</name>
    <dbReference type="NCBI Taxonomy" id="317549"/>
    <lineage>
        <taxon>Eukaryota</taxon>
        <taxon>Metazoa</taxon>
        <taxon>Cnidaria</taxon>
        <taxon>Anthozoa</taxon>
        <taxon>Octocorallia</taxon>
        <taxon>Malacalcyonacea</taxon>
        <taxon>Plexauridae</taxon>
        <taxon>Paramuricea</taxon>
    </lineage>
</organism>
<evidence type="ECO:0000256" key="5">
    <source>
        <dbReference type="SAM" id="Phobius"/>
    </source>
</evidence>
<sequence length="497" mass="55760">MPISMLYWTSNSWNKSSLNKVLFSTEVVKLIPDWQDRQEIVKGDVLILKAIAHYGKIQWYWNGQPIDRHFQNGSSTNVRNITRKVTKIGTEIVRDEQTLRVEGMTLYNRGIYQVLATGFHRQDSEHTEITSYGCGGIHKSQSGSLSTPNFPESYPKNIECLWIIKPYPTPNPDTLYLQIDHLDIGACKDNLQIFDGETGMLTFSNGAQLRSHLSAFRLLFKSFSCSGGNTGFNASYWISGPTTFPTTQVAEPTSLPTERETNGRTTQFTTKISTVERSQRTTIPERSQRPTSPERSTEKEGSVEESRLMSDSAIMYGVIVLICLTILVIALLLIIKRKGNFILTCIKGNNNDNRREGTERQGHELNQYPSACEIILYDTPGEKDAGQSTNETEDGPIYDVLEGPGEEQGSENPDQSTNVYASVNEVCMSEEHPTSPLGNFEVSFLEEIYTTLTADRESEDVNIYESLRRGNAGNEQCEGWSVDGMQSTDQDYVSIIN</sequence>
<feature type="region of interest" description="Disordered" evidence="4">
    <location>
        <begin position="380"/>
        <end position="416"/>
    </location>
</feature>
<proteinExistence type="predicted"/>
<dbReference type="SUPFAM" id="SSF48726">
    <property type="entry name" value="Immunoglobulin"/>
    <property type="match status" value="1"/>
</dbReference>
<evidence type="ECO:0000256" key="3">
    <source>
        <dbReference type="PROSITE-ProRule" id="PRU00059"/>
    </source>
</evidence>
<reference evidence="6" key="1">
    <citation type="submission" date="2020-04" db="EMBL/GenBank/DDBJ databases">
        <authorList>
            <person name="Alioto T."/>
            <person name="Alioto T."/>
            <person name="Gomez Garrido J."/>
        </authorList>
    </citation>
    <scope>NUCLEOTIDE SEQUENCE</scope>
    <source>
        <strain evidence="6">A484AB</strain>
    </source>
</reference>
<dbReference type="SMART" id="SM00042">
    <property type="entry name" value="CUB"/>
    <property type="match status" value="1"/>
</dbReference>
<dbReference type="AlphaFoldDB" id="A0A6S7IVZ5"/>
<feature type="region of interest" description="Disordered" evidence="4">
    <location>
        <begin position="253"/>
        <end position="306"/>
    </location>
</feature>
<comment type="caution">
    <text evidence="3">Lacks conserved residue(s) required for the propagation of feature annotation.</text>
</comment>
<name>A0A6S7IVZ5_PARCT</name>
<dbReference type="Gene3D" id="2.60.120.290">
    <property type="entry name" value="Spermadhesin, CUB domain"/>
    <property type="match status" value="1"/>
</dbReference>
<evidence type="ECO:0000256" key="1">
    <source>
        <dbReference type="ARBA" id="ARBA00022737"/>
    </source>
</evidence>
<keyword evidence="5" id="KW-0472">Membrane</keyword>
<dbReference type="PROSITE" id="PS01180">
    <property type="entry name" value="CUB"/>
    <property type="match status" value="1"/>
</dbReference>
<dbReference type="PANTHER" id="PTHR24251">
    <property type="entry name" value="OVOCHYMASE-RELATED"/>
    <property type="match status" value="1"/>
</dbReference>
<feature type="compositionally biased region" description="Basic and acidic residues" evidence="4">
    <location>
        <begin position="295"/>
        <end position="306"/>
    </location>
</feature>
<evidence type="ECO:0000256" key="2">
    <source>
        <dbReference type="ARBA" id="ARBA00023157"/>
    </source>
</evidence>
<evidence type="ECO:0000313" key="6">
    <source>
        <dbReference type="EMBL" id="CAB4023556.1"/>
    </source>
</evidence>
<keyword evidence="5" id="KW-0812">Transmembrane</keyword>